<reference evidence="2" key="1">
    <citation type="journal article" date="2015" name="Nature">
        <title>Complex archaea that bridge the gap between prokaryotes and eukaryotes.</title>
        <authorList>
            <person name="Spang A."/>
            <person name="Saw J.H."/>
            <person name="Jorgensen S.L."/>
            <person name="Zaremba-Niedzwiedzka K."/>
            <person name="Martijn J."/>
            <person name="Lind A.E."/>
            <person name="van Eijk R."/>
            <person name="Schleper C."/>
            <person name="Guy L."/>
            <person name="Ettema T.J."/>
        </authorList>
    </citation>
    <scope>NUCLEOTIDE SEQUENCE</scope>
</reference>
<feature type="compositionally biased region" description="Basic and acidic residues" evidence="1">
    <location>
        <begin position="41"/>
        <end position="60"/>
    </location>
</feature>
<protein>
    <submittedName>
        <fullName evidence="2">Uncharacterized protein</fullName>
    </submittedName>
</protein>
<comment type="caution">
    <text evidence="2">The sequence shown here is derived from an EMBL/GenBank/DDBJ whole genome shotgun (WGS) entry which is preliminary data.</text>
</comment>
<feature type="non-terminal residue" evidence="2">
    <location>
        <position position="1"/>
    </location>
</feature>
<gene>
    <name evidence="2" type="ORF">LCGC14_2498960</name>
</gene>
<accession>A0A0F9B360</accession>
<proteinExistence type="predicted"/>
<organism evidence="2">
    <name type="scientific">marine sediment metagenome</name>
    <dbReference type="NCBI Taxonomy" id="412755"/>
    <lineage>
        <taxon>unclassified sequences</taxon>
        <taxon>metagenomes</taxon>
        <taxon>ecological metagenomes</taxon>
    </lineage>
</organism>
<dbReference type="AlphaFoldDB" id="A0A0F9B360"/>
<feature type="region of interest" description="Disordered" evidence="1">
    <location>
        <begin position="24"/>
        <end position="60"/>
    </location>
</feature>
<dbReference type="EMBL" id="LAZR01039799">
    <property type="protein sequence ID" value="KKL16105.1"/>
    <property type="molecule type" value="Genomic_DNA"/>
</dbReference>
<name>A0A0F9B360_9ZZZZ</name>
<sequence length="60" mass="6903">LQNYPKDTVITTPCSLCVKSWETRVQRSHNPRPLGTIRSKGAKDEPGPREHKPHWTEKLP</sequence>
<evidence type="ECO:0000313" key="2">
    <source>
        <dbReference type="EMBL" id="KKL16105.1"/>
    </source>
</evidence>
<evidence type="ECO:0000256" key="1">
    <source>
        <dbReference type="SAM" id="MobiDB-lite"/>
    </source>
</evidence>